<dbReference type="Proteomes" id="UP000240317">
    <property type="component" value="Unassembled WGS sequence"/>
</dbReference>
<keyword evidence="5" id="KW-0413">Isomerase</keyword>
<evidence type="ECO:0000259" key="12">
    <source>
        <dbReference type="PROSITE" id="PS51217"/>
    </source>
</evidence>
<dbReference type="GO" id="GO:0016887">
    <property type="term" value="F:ATP hydrolysis activity"/>
    <property type="evidence" value="ECO:0007669"/>
    <property type="project" value="RHEA"/>
</dbReference>
<comment type="caution">
    <text evidence="13">The sequence shown here is derived from an EMBL/GenBank/DDBJ whole genome shotgun (WGS) entry which is preliminary data.</text>
</comment>
<dbReference type="InterPro" id="IPR014017">
    <property type="entry name" value="DNA_helicase_UvrD-like_C"/>
</dbReference>
<dbReference type="EMBL" id="PYSV01000017">
    <property type="protein sequence ID" value="PTA66913.1"/>
    <property type="molecule type" value="Genomic_DNA"/>
</dbReference>
<feature type="binding site" evidence="9">
    <location>
        <begin position="38"/>
        <end position="45"/>
    </location>
    <ligand>
        <name>ATP</name>
        <dbReference type="ChEBI" id="CHEBI:30616"/>
    </ligand>
</feature>
<dbReference type="SUPFAM" id="SSF52540">
    <property type="entry name" value="P-loop containing nucleoside triphosphate hydrolases"/>
    <property type="match status" value="1"/>
</dbReference>
<evidence type="ECO:0000256" key="7">
    <source>
        <dbReference type="ARBA" id="ARBA00034808"/>
    </source>
</evidence>
<evidence type="ECO:0000256" key="4">
    <source>
        <dbReference type="ARBA" id="ARBA00022840"/>
    </source>
</evidence>
<dbReference type="GO" id="GO:0033202">
    <property type="term" value="C:DNA helicase complex"/>
    <property type="evidence" value="ECO:0007669"/>
    <property type="project" value="TreeGrafter"/>
</dbReference>
<proteinExistence type="predicted"/>
<evidence type="ECO:0000313" key="13">
    <source>
        <dbReference type="EMBL" id="PTA66913.1"/>
    </source>
</evidence>
<dbReference type="PANTHER" id="PTHR11070">
    <property type="entry name" value="UVRD / RECB / PCRA DNA HELICASE FAMILY MEMBER"/>
    <property type="match status" value="1"/>
</dbReference>
<keyword evidence="3 9" id="KW-0347">Helicase</keyword>
<evidence type="ECO:0000256" key="2">
    <source>
        <dbReference type="ARBA" id="ARBA00022801"/>
    </source>
</evidence>
<feature type="domain" description="UvrD-like helicase ATP-binding" evidence="11">
    <location>
        <begin position="17"/>
        <end position="433"/>
    </location>
</feature>
<gene>
    <name evidence="13" type="ORF">C8263_15195</name>
</gene>
<evidence type="ECO:0000256" key="3">
    <source>
        <dbReference type="ARBA" id="ARBA00022806"/>
    </source>
</evidence>
<keyword evidence="1 9" id="KW-0547">Nucleotide-binding</keyword>
<reference evidence="13 14" key="1">
    <citation type="submission" date="2018-03" db="EMBL/GenBank/DDBJ databases">
        <title>Draft genome of Deinococcus sp. OD32.</title>
        <authorList>
            <person name="Wang X.-P."/>
            <person name="Du Z.-J."/>
        </authorList>
    </citation>
    <scope>NUCLEOTIDE SEQUENCE [LARGE SCALE GENOMIC DNA]</scope>
    <source>
        <strain evidence="13 14">OD32</strain>
    </source>
</reference>
<comment type="catalytic activity">
    <reaction evidence="6">
        <text>Couples ATP hydrolysis with the unwinding of duplex DNA by translocating in the 3'-5' direction.</text>
        <dbReference type="EC" id="5.6.2.4"/>
    </reaction>
</comment>
<dbReference type="PANTHER" id="PTHR11070:SF59">
    <property type="entry name" value="DNA 3'-5' HELICASE"/>
    <property type="match status" value="1"/>
</dbReference>
<name>A0A2T3W575_9DEIO</name>
<evidence type="ECO:0000259" key="11">
    <source>
        <dbReference type="PROSITE" id="PS51198"/>
    </source>
</evidence>
<evidence type="ECO:0000313" key="14">
    <source>
        <dbReference type="Proteomes" id="UP000240317"/>
    </source>
</evidence>
<dbReference type="GO" id="GO:0043138">
    <property type="term" value="F:3'-5' DNA helicase activity"/>
    <property type="evidence" value="ECO:0007669"/>
    <property type="project" value="UniProtKB-EC"/>
</dbReference>
<dbReference type="GO" id="GO:0005524">
    <property type="term" value="F:ATP binding"/>
    <property type="evidence" value="ECO:0007669"/>
    <property type="project" value="UniProtKB-UniRule"/>
</dbReference>
<feature type="domain" description="UvrD-like helicase C-terminal" evidence="12">
    <location>
        <begin position="434"/>
        <end position="720"/>
    </location>
</feature>
<keyword evidence="4 9" id="KW-0067">ATP-binding</keyword>
<evidence type="ECO:0000256" key="5">
    <source>
        <dbReference type="ARBA" id="ARBA00023235"/>
    </source>
</evidence>
<dbReference type="Gene3D" id="3.30.160.800">
    <property type="match status" value="1"/>
</dbReference>
<dbReference type="InterPro" id="IPR014016">
    <property type="entry name" value="UvrD-like_ATP-bd"/>
</dbReference>
<dbReference type="InterPro" id="IPR000212">
    <property type="entry name" value="DNA_helicase_UvrD/REP"/>
</dbReference>
<protein>
    <recommendedName>
        <fullName evidence="7">DNA 3'-5' helicase</fullName>
        <ecNumber evidence="7">5.6.2.4</ecNumber>
    </recommendedName>
</protein>
<keyword evidence="2 9" id="KW-0378">Hydrolase</keyword>
<evidence type="ECO:0000256" key="6">
    <source>
        <dbReference type="ARBA" id="ARBA00034617"/>
    </source>
</evidence>
<sequence length="965" mass="103519">MDRRVPRRRAAGRQGAPVSLTDAQQQAAHAPGSVAVMAGAGSGKTHMLVARYLHHLQTLSPLEIVATTFTEKAAAELRARIRRGVQASRPDDFETLAELEAAQISTIHALCARIVRDHPAAADVRPDVTILDEGQARVWRARHLRPALAELPDRLFTHVSFSRMAGLLPALLDDPLLAERALSVGRDRWETWATQARAQALDELTGAASWQAAVHVLQTCSGTPGDRMEAVRREALTHLAALTGEGLMAAVAGLLELKLTGGSPKAWPNGDLAQVKEAVKTLRGHLEAAQKTGLLTLTPSAADEWLAAALPDVREAFVAVRDTLTRLKRQAGLLDFAALEVRALQALQDPAVRAHYHGRWRAYLIDEAQDTNPVQAELLDLLSGGAQRTLVGDEKQSVYGFRRADPALFRAAGALIASSGGAAVSLDRSFRTHAALVDTANRVFATLLGPLHAPLTADRAGPPGPAVEAWHLEDTKPKARARMAEAAHLAARVRALLDEPTLIYDPHLRGERPVRPGDIAVLTRGWAALRPIGRALAEAGVPVHEAGGGSLLDTQEARDGLALLAATALHDPAALVAVLRSPLGGVNDAVIWDLARARGEDGDWFRALETSTAPPLERARHLMGELRRLCRQEPPSVLLQQADRLTGYTAVLANLWDAERRLADWRGLTELVRQLERGHDETFTVVQALREMIQADVVVPRPPLEAGDAVILTTMHSSKGLEWPVVLVADLNWSAPGESGDVLLDAELGVGLRQDETPTVAWTLMAARRRAREEAEARRLLYVALTRARDRLILSANGPAKPGTLLGLLAPGLQAAGVDLQEFAAPARDPARAVKADPPAAPLPAALWPDPVELHPVPGPAPVVAGLTDVLTDDWAEILDLLDPAWTAWAQALADCGVPAPSDVHVDLPVDGRVSGTSALMLWRRSAGDVLLLEGQAPSPLARALTVHLHDPPDLVARQLQDALQ</sequence>
<keyword evidence="14" id="KW-1185">Reference proteome</keyword>
<dbReference type="Gene3D" id="3.40.50.300">
    <property type="entry name" value="P-loop containing nucleotide triphosphate hydrolases"/>
    <property type="match status" value="3"/>
</dbReference>
<dbReference type="Gene3D" id="1.10.486.10">
    <property type="entry name" value="PCRA, domain 4"/>
    <property type="match status" value="1"/>
</dbReference>
<comment type="catalytic activity">
    <reaction evidence="8">
        <text>ATP + H2O = ADP + phosphate + H(+)</text>
        <dbReference type="Rhea" id="RHEA:13065"/>
        <dbReference type="ChEBI" id="CHEBI:15377"/>
        <dbReference type="ChEBI" id="CHEBI:15378"/>
        <dbReference type="ChEBI" id="CHEBI:30616"/>
        <dbReference type="ChEBI" id="CHEBI:43474"/>
        <dbReference type="ChEBI" id="CHEBI:456216"/>
        <dbReference type="EC" id="5.6.2.4"/>
    </reaction>
</comment>
<dbReference type="AlphaFoldDB" id="A0A2T3W575"/>
<dbReference type="InterPro" id="IPR027417">
    <property type="entry name" value="P-loop_NTPase"/>
</dbReference>
<dbReference type="PROSITE" id="PS51198">
    <property type="entry name" value="UVRD_HELICASE_ATP_BIND"/>
    <property type="match status" value="1"/>
</dbReference>
<feature type="region of interest" description="Disordered" evidence="10">
    <location>
        <begin position="1"/>
        <end position="24"/>
    </location>
</feature>
<accession>A0A2T3W575</accession>
<dbReference type="Pfam" id="PF00580">
    <property type="entry name" value="UvrD-helicase"/>
    <property type="match status" value="1"/>
</dbReference>
<dbReference type="GO" id="GO:0005829">
    <property type="term" value="C:cytosol"/>
    <property type="evidence" value="ECO:0007669"/>
    <property type="project" value="TreeGrafter"/>
</dbReference>
<dbReference type="Pfam" id="PF13361">
    <property type="entry name" value="UvrD_C"/>
    <property type="match status" value="1"/>
</dbReference>
<feature type="compositionally biased region" description="Basic residues" evidence="10">
    <location>
        <begin position="1"/>
        <end position="11"/>
    </location>
</feature>
<organism evidence="13 14">
    <name type="scientific">Deinococcus arcticus</name>
    <dbReference type="NCBI Taxonomy" id="2136176"/>
    <lineage>
        <taxon>Bacteria</taxon>
        <taxon>Thermotogati</taxon>
        <taxon>Deinococcota</taxon>
        <taxon>Deinococci</taxon>
        <taxon>Deinococcales</taxon>
        <taxon>Deinococcaceae</taxon>
        <taxon>Deinococcus</taxon>
    </lineage>
</organism>
<evidence type="ECO:0000256" key="10">
    <source>
        <dbReference type="SAM" id="MobiDB-lite"/>
    </source>
</evidence>
<evidence type="ECO:0000256" key="8">
    <source>
        <dbReference type="ARBA" id="ARBA00048988"/>
    </source>
</evidence>
<dbReference type="PROSITE" id="PS51217">
    <property type="entry name" value="UVRD_HELICASE_CTER"/>
    <property type="match status" value="1"/>
</dbReference>
<evidence type="ECO:0000256" key="1">
    <source>
        <dbReference type="ARBA" id="ARBA00022741"/>
    </source>
</evidence>
<dbReference type="GO" id="GO:0000725">
    <property type="term" value="P:recombinational repair"/>
    <property type="evidence" value="ECO:0007669"/>
    <property type="project" value="TreeGrafter"/>
</dbReference>
<evidence type="ECO:0000256" key="9">
    <source>
        <dbReference type="PROSITE-ProRule" id="PRU00560"/>
    </source>
</evidence>
<dbReference type="GO" id="GO:0003677">
    <property type="term" value="F:DNA binding"/>
    <property type="evidence" value="ECO:0007669"/>
    <property type="project" value="InterPro"/>
</dbReference>
<dbReference type="EC" id="5.6.2.4" evidence="7"/>